<evidence type="ECO:0000313" key="8">
    <source>
        <dbReference type="EMBL" id="CAE7471226.1"/>
    </source>
</evidence>
<feature type="domain" description="FAD-binding" evidence="7">
    <location>
        <begin position="59"/>
        <end position="140"/>
    </location>
</feature>
<comment type="cofactor">
    <cofactor evidence="1">
        <name>FAD</name>
        <dbReference type="ChEBI" id="CHEBI:57692"/>
    </cofactor>
</comment>
<dbReference type="Gene3D" id="3.50.50.60">
    <property type="entry name" value="FAD/NAD(P)-binding domain"/>
    <property type="match status" value="1"/>
</dbReference>
<keyword evidence="5" id="KW-0560">Oxidoreductase</keyword>
<evidence type="ECO:0000256" key="2">
    <source>
        <dbReference type="ARBA" id="ARBA00022630"/>
    </source>
</evidence>
<evidence type="ECO:0000256" key="4">
    <source>
        <dbReference type="ARBA" id="ARBA00022857"/>
    </source>
</evidence>
<dbReference type="GO" id="GO:0071949">
    <property type="term" value="F:FAD binding"/>
    <property type="evidence" value="ECO:0007669"/>
    <property type="project" value="InterPro"/>
</dbReference>
<sequence length="156" mass="16884">MEVPPLREEMAAAGVMAEGFTLHLNGVPLSLPPPEGEPVVLLDRGRIVSSLRDRLASMEFAEGTNVRIDFGTKVKSVDVVHRTVTVLRGVGSTHQEEELIEYDLLIGSDGVRSRVREAMNSQLPPGQTAKAAWFACHVGSSFLPTKSGIEVHSLIN</sequence>
<evidence type="ECO:0000256" key="6">
    <source>
        <dbReference type="ARBA" id="ARBA00023033"/>
    </source>
</evidence>
<proteinExistence type="predicted"/>
<dbReference type="Proteomes" id="UP000601435">
    <property type="component" value="Unassembled WGS sequence"/>
</dbReference>
<protein>
    <submittedName>
        <fullName evidence="8">Kmo protein</fullName>
    </submittedName>
</protein>
<dbReference type="GO" id="GO:0004502">
    <property type="term" value="F:kynurenine 3-monooxygenase activity"/>
    <property type="evidence" value="ECO:0007669"/>
    <property type="project" value="TreeGrafter"/>
</dbReference>
<dbReference type="InterPro" id="IPR036188">
    <property type="entry name" value="FAD/NAD-bd_sf"/>
</dbReference>
<evidence type="ECO:0000259" key="7">
    <source>
        <dbReference type="Pfam" id="PF01494"/>
    </source>
</evidence>
<evidence type="ECO:0000313" key="9">
    <source>
        <dbReference type="Proteomes" id="UP000601435"/>
    </source>
</evidence>
<dbReference type="SUPFAM" id="SSF51905">
    <property type="entry name" value="FAD/NAD(P)-binding domain"/>
    <property type="match status" value="1"/>
</dbReference>
<dbReference type="OrthoDB" id="655030at2759"/>
<dbReference type="EMBL" id="CAJNJA010021184">
    <property type="protein sequence ID" value="CAE7471226.1"/>
    <property type="molecule type" value="Genomic_DNA"/>
</dbReference>
<accession>A0A812SAY1</accession>
<keyword evidence="2" id="KW-0285">Flavoprotein</keyword>
<evidence type="ECO:0000256" key="5">
    <source>
        <dbReference type="ARBA" id="ARBA00023002"/>
    </source>
</evidence>
<keyword evidence="3" id="KW-0274">FAD</keyword>
<evidence type="ECO:0000256" key="3">
    <source>
        <dbReference type="ARBA" id="ARBA00022827"/>
    </source>
</evidence>
<gene>
    <name evidence="8" type="primary">kmo</name>
    <name evidence="8" type="ORF">SNEC2469_LOCUS13277</name>
</gene>
<keyword evidence="9" id="KW-1185">Reference proteome</keyword>
<dbReference type="Pfam" id="PF01494">
    <property type="entry name" value="FAD_binding_3"/>
    <property type="match status" value="1"/>
</dbReference>
<dbReference type="InterPro" id="IPR002938">
    <property type="entry name" value="FAD-bd"/>
</dbReference>
<name>A0A812SAY1_9DINO</name>
<keyword evidence="6" id="KW-0503">Monooxygenase</keyword>
<evidence type="ECO:0000256" key="1">
    <source>
        <dbReference type="ARBA" id="ARBA00001974"/>
    </source>
</evidence>
<organism evidence="8 9">
    <name type="scientific">Symbiodinium necroappetens</name>
    <dbReference type="NCBI Taxonomy" id="1628268"/>
    <lineage>
        <taxon>Eukaryota</taxon>
        <taxon>Sar</taxon>
        <taxon>Alveolata</taxon>
        <taxon>Dinophyceae</taxon>
        <taxon>Suessiales</taxon>
        <taxon>Symbiodiniaceae</taxon>
        <taxon>Symbiodinium</taxon>
    </lineage>
</organism>
<dbReference type="AlphaFoldDB" id="A0A812SAY1"/>
<keyword evidence="4" id="KW-0521">NADP</keyword>
<dbReference type="PANTHER" id="PTHR46028">
    <property type="entry name" value="KYNURENINE 3-MONOOXYGENASE"/>
    <property type="match status" value="1"/>
</dbReference>
<dbReference type="GO" id="GO:0070189">
    <property type="term" value="P:kynurenine metabolic process"/>
    <property type="evidence" value="ECO:0007669"/>
    <property type="project" value="TreeGrafter"/>
</dbReference>
<comment type="caution">
    <text evidence="8">The sequence shown here is derived from an EMBL/GenBank/DDBJ whole genome shotgun (WGS) entry which is preliminary data.</text>
</comment>
<dbReference type="PANTHER" id="PTHR46028:SF2">
    <property type="entry name" value="KYNURENINE 3-MONOOXYGENASE"/>
    <property type="match status" value="1"/>
</dbReference>
<reference evidence="8" key="1">
    <citation type="submission" date="2021-02" db="EMBL/GenBank/DDBJ databases">
        <authorList>
            <person name="Dougan E. K."/>
            <person name="Rhodes N."/>
            <person name="Thang M."/>
            <person name="Chan C."/>
        </authorList>
    </citation>
    <scope>NUCLEOTIDE SEQUENCE</scope>
</reference>